<reference evidence="3" key="1">
    <citation type="journal article" date="2021" name="Int. J. Syst. Evol. Microbiol.">
        <title>Actinocatenispora comari sp. nov., an endophytic actinomycete isolated from aerial parts of Comarum salesowianum.</title>
        <authorList>
            <person name="Oyunbileg N."/>
            <person name="Iizaka Y."/>
            <person name="Hamada M."/>
            <person name="Davaapurev B.O."/>
            <person name="Fukumoto A."/>
            <person name="Tsetseg B."/>
            <person name="Kato F."/>
            <person name="Tamura T."/>
            <person name="Batkhuu J."/>
            <person name="Anzai Y."/>
        </authorList>
    </citation>
    <scope>NUCLEOTIDE SEQUENCE [LARGE SCALE GENOMIC DNA]</scope>
    <source>
        <strain evidence="3">NUM-2625</strain>
    </source>
</reference>
<gene>
    <name evidence="2" type="ORF">NUM_72980</name>
</gene>
<accession>A0A8J4AJR9</accession>
<keyword evidence="1" id="KW-0812">Transmembrane</keyword>
<dbReference type="RefSeq" id="WP_207129575.1">
    <property type="nucleotide sequence ID" value="NZ_BOPO01000151.1"/>
</dbReference>
<name>A0A8J4AJR9_9ACTN</name>
<feature type="transmembrane region" description="Helical" evidence="1">
    <location>
        <begin position="39"/>
        <end position="57"/>
    </location>
</feature>
<dbReference type="Proteomes" id="UP000614996">
    <property type="component" value="Unassembled WGS sequence"/>
</dbReference>
<dbReference type="AlphaFoldDB" id="A0A8J4AJR9"/>
<sequence>MNGTGPGPVDEDDARALLRLILSPRIDDVWQTDRAVARLGFNTILLLLSSAIGQLLLRCWPERMPDRSTAIRYCQVVADTINHDGSGRKVDPDVLVQVMDLYYRPGSAEQVSPVEVVPHMMHLARYMAAELTPTPELLDQVVEATIADCRPYLADPDLLARNPPRRIVVPHQKGGPRG</sequence>
<organism evidence="2 3">
    <name type="scientific">Actinocatenispora comari</name>
    <dbReference type="NCBI Taxonomy" id="2807577"/>
    <lineage>
        <taxon>Bacteria</taxon>
        <taxon>Bacillati</taxon>
        <taxon>Actinomycetota</taxon>
        <taxon>Actinomycetes</taxon>
        <taxon>Micromonosporales</taxon>
        <taxon>Micromonosporaceae</taxon>
        <taxon>Actinocatenispora</taxon>
    </lineage>
</organism>
<proteinExistence type="predicted"/>
<evidence type="ECO:0000313" key="3">
    <source>
        <dbReference type="Proteomes" id="UP000614996"/>
    </source>
</evidence>
<keyword evidence="3" id="KW-1185">Reference proteome</keyword>
<comment type="caution">
    <text evidence="2">The sequence shown here is derived from an EMBL/GenBank/DDBJ whole genome shotgun (WGS) entry which is preliminary data.</text>
</comment>
<evidence type="ECO:0000313" key="2">
    <source>
        <dbReference type="EMBL" id="GIL32044.1"/>
    </source>
</evidence>
<evidence type="ECO:0000256" key="1">
    <source>
        <dbReference type="SAM" id="Phobius"/>
    </source>
</evidence>
<protein>
    <submittedName>
        <fullName evidence="2">Uncharacterized protein</fullName>
    </submittedName>
</protein>
<dbReference type="EMBL" id="BOPO01000151">
    <property type="protein sequence ID" value="GIL32044.1"/>
    <property type="molecule type" value="Genomic_DNA"/>
</dbReference>
<keyword evidence="1" id="KW-1133">Transmembrane helix</keyword>
<keyword evidence="1" id="KW-0472">Membrane</keyword>